<feature type="region of interest" description="SAW" evidence="3">
    <location>
        <begin position="590"/>
        <end position="670"/>
    </location>
</feature>
<feature type="region of interest" description="Disordered" evidence="4">
    <location>
        <begin position="323"/>
        <end position="349"/>
    </location>
</feature>
<accession>A0ABD1GDJ5</accession>
<feature type="compositionally biased region" description="Low complexity" evidence="4">
    <location>
        <begin position="169"/>
        <end position="189"/>
    </location>
</feature>
<organism evidence="5 6">
    <name type="scientific">Salvia divinorum</name>
    <name type="common">Maria pastora</name>
    <name type="synonym">Diviner's sage</name>
    <dbReference type="NCBI Taxonomy" id="28513"/>
    <lineage>
        <taxon>Eukaryota</taxon>
        <taxon>Viridiplantae</taxon>
        <taxon>Streptophyta</taxon>
        <taxon>Embryophyta</taxon>
        <taxon>Tracheophyta</taxon>
        <taxon>Spermatophyta</taxon>
        <taxon>Magnoliopsida</taxon>
        <taxon>eudicotyledons</taxon>
        <taxon>Gunneridae</taxon>
        <taxon>Pentapetalae</taxon>
        <taxon>asterids</taxon>
        <taxon>lamiids</taxon>
        <taxon>Lamiales</taxon>
        <taxon>Lamiaceae</taxon>
        <taxon>Nepetoideae</taxon>
        <taxon>Mentheae</taxon>
        <taxon>Salviinae</taxon>
        <taxon>Salvia</taxon>
        <taxon>Salvia subgen. Calosphace</taxon>
    </lineage>
</organism>
<keyword evidence="2" id="KW-0804">Transcription</keyword>
<keyword evidence="1" id="KW-0805">Transcription regulation</keyword>
<proteinExistence type="inferred from homology"/>
<evidence type="ECO:0000256" key="4">
    <source>
        <dbReference type="SAM" id="MobiDB-lite"/>
    </source>
</evidence>
<protein>
    <submittedName>
        <fullName evidence="5">Scarecrow-like protein 14</fullName>
    </submittedName>
</protein>
<dbReference type="EMBL" id="JBEAFC010000009">
    <property type="protein sequence ID" value="KAL1542194.1"/>
    <property type="molecule type" value="Genomic_DNA"/>
</dbReference>
<comment type="caution">
    <text evidence="5">The sequence shown here is derived from an EMBL/GenBank/DDBJ whole genome shotgun (WGS) entry which is preliminary data.</text>
</comment>
<name>A0ABD1GDJ5_SALDI</name>
<feature type="region of interest" description="Leucine repeat II (LRII)" evidence="3">
    <location>
        <begin position="478"/>
        <end position="510"/>
    </location>
</feature>
<dbReference type="InterPro" id="IPR005202">
    <property type="entry name" value="TF_GRAS"/>
</dbReference>
<sequence length="700" mass="77958">MSGYNKGEGHGPEIWCSDEATSRMRYKNQTMLKFADPTPVDNVRAGDSFQNLSHADVIPISTHAKFDALVQLPEGDSPVDLDFSDAVLKYINHILLEEDLEEETFMFRESAALQAAEKSLYEVIREQYPAATDYQCGSNLDKITEKPDENLFMVNDFSGGLDICHNTSKRNSQSTSQSSYASSSSSGTQGPIDSPVSTLRIPDIFGDSQSVMQFKKGVEEASKFLPNGSNLVAVLGYDGLLPKEDSADLAVKVDNKIGNDEVVDVLRGKKNPYRESMGLEEERSNKQSAVFSESTVSSDMFDRVLLCSGGKNDTALREALNEITRNDQQSGQPKGSSGGKSGGKKKQGKRNVVDMRTLLTLCAQAVAADDRRTANELLKQIRQHATPSGDGMQRLAHFFADGLEARMAGSGTQIFTSVLSLPTSAADVLKAYHTYLATCPFRKITNFFANRTIMNVSEKATKLHIIDFGFRPSMRVEETGRRLASYAKTFGVPFEFHAIAQKWETIKLEDLKIEKDEMVAVNSHFNFKNLLDETVVVNSPRNMVLNLIRKMNPAVFVLGIKNDAIIPRGVPERLLLEKLLFGREAKNVIACEGAERIERPETYKQWHIRNMRAGFEQLPLDAEITAMARKRVESCYHKDFVVDEDSQCQDSQPLAIPTSSTPLASELLPFLENLTEEPHRRCNTFAQHSLHQLPPDFHAY</sequence>
<comment type="similarity">
    <text evidence="3">Belongs to the GRAS family.</text>
</comment>
<keyword evidence="6" id="KW-1185">Reference proteome</keyword>
<dbReference type="AlphaFoldDB" id="A0ABD1GDJ5"/>
<evidence type="ECO:0000313" key="6">
    <source>
        <dbReference type="Proteomes" id="UP001567538"/>
    </source>
</evidence>
<evidence type="ECO:0000313" key="5">
    <source>
        <dbReference type="EMBL" id="KAL1542194.1"/>
    </source>
</evidence>
<dbReference type="Proteomes" id="UP001567538">
    <property type="component" value="Unassembled WGS sequence"/>
</dbReference>
<gene>
    <name evidence="5" type="ORF">AAHA92_26323</name>
</gene>
<evidence type="ECO:0000256" key="2">
    <source>
        <dbReference type="ARBA" id="ARBA00023163"/>
    </source>
</evidence>
<evidence type="ECO:0000256" key="3">
    <source>
        <dbReference type="PROSITE-ProRule" id="PRU01191"/>
    </source>
</evidence>
<comment type="caution">
    <text evidence="3">Lacks conserved residue(s) required for the propagation of feature annotation.</text>
</comment>
<dbReference type="PROSITE" id="PS50985">
    <property type="entry name" value="GRAS"/>
    <property type="match status" value="1"/>
</dbReference>
<evidence type="ECO:0000256" key="1">
    <source>
        <dbReference type="ARBA" id="ARBA00023015"/>
    </source>
</evidence>
<dbReference type="PANTHER" id="PTHR31636">
    <property type="entry name" value="OSJNBA0084A10.13 PROTEIN-RELATED"/>
    <property type="match status" value="1"/>
</dbReference>
<feature type="region of interest" description="Disordered" evidence="4">
    <location>
        <begin position="168"/>
        <end position="198"/>
    </location>
</feature>
<reference evidence="5 6" key="1">
    <citation type="submission" date="2024-06" db="EMBL/GenBank/DDBJ databases">
        <title>A chromosome level genome sequence of Diviner's sage (Salvia divinorum).</title>
        <authorList>
            <person name="Ford S.A."/>
            <person name="Ro D.-K."/>
            <person name="Ness R.W."/>
            <person name="Phillips M.A."/>
        </authorList>
    </citation>
    <scope>NUCLEOTIDE SEQUENCE [LARGE SCALE GENOMIC DNA]</scope>
    <source>
        <strain evidence="5">SAF-2024a</strain>
        <tissue evidence="5">Leaf</tissue>
    </source>
</reference>
<feature type="short sequence motif" description="VHIID" evidence="3">
    <location>
        <begin position="463"/>
        <end position="467"/>
    </location>
</feature>
<dbReference type="Pfam" id="PF03514">
    <property type="entry name" value="GRAS"/>
    <property type="match status" value="3"/>
</dbReference>
<feature type="region of interest" description="Leucine repeat I (LRI)" evidence="3">
    <location>
        <begin position="353"/>
        <end position="413"/>
    </location>
</feature>